<dbReference type="STRING" id="875328.JDM601_3479"/>
<dbReference type="HOGENOM" id="CLU_2771496_0_0_11"/>
<evidence type="ECO:0000313" key="3">
    <source>
        <dbReference type="Proteomes" id="UP000009224"/>
    </source>
</evidence>
<proteinExistence type="predicted"/>
<sequence>MCGESYISRGRTQAGNRSHPYRRTAPRQARDATSSLLRAVSPEPCQKQLYESTILTTWKGDSLWPRRTS</sequence>
<organism evidence="2 3">
    <name type="scientific">Mycolicibacter sinensis (strain JDM601)</name>
    <name type="common">Mycobacterium sinense</name>
    <dbReference type="NCBI Taxonomy" id="875328"/>
    <lineage>
        <taxon>Bacteria</taxon>
        <taxon>Bacillati</taxon>
        <taxon>Actinomycetota</taxon>
        <taxon>Actinomycetes</taxon>
        <taxon>Mycobacteriales</taxon>
        <taxon>Mycobacteriaceae</taxon>
        <taxon>Mycolicibacter</taxon>
    </lineage>
</organism>
<accession>F5Z0D4</accession>
<gene>
    <name evidence="2" type="ordered locus">JDM601_3479</name>
</gene>
<dbReference type="EMBL" id="CP002329">
    <property type="protein sequence ID" value="AEF37479.1"/>
    <property type="molecule type" value="Genomic_DNA"/>
</dbReference>
<keyword evidence="3" id="KW-1185">Reference proteome</keyword>
<name>F5Z0D4_MYCSD</name>
<evidence type="ECO:0000256" key="1">
    <source>
        <dbReference type="SAM" id="MobiDB-lite"/>
    </source>
</evidence>
<evidence type="ECO:0000313" key="2">
    <source>
        <dbReference type="EMBL" id="AEF37479.1"/>
    </source>
</evidence>
<dbReference type="AlphaFoldDB" id="F5Z0D4"/>
<dbReference type="KEGG" id="mjd:JDM601_3479"/>
<protein>
    <submittedName>
        <fullName evidence="2">Uncharacterized protein</fullName>
    </submittedName>
</protein>
<dbReference type="Proteomes" id="UP000009224">
    <property type="component" value="Chromosome"/>
</dbReference>
<feature type="region of interest" description="Disordered" evidence="1">
    <location>
        <begin position="1"/>
        <end position="38"/>
    </location>
</feature>
<reference evidence="2 3" key="1">
    <citation type="journal article" date="2011" name="J. Bacteriol.">
        <title>Complete genome sequence of a novel clinical isolate, the nontuberculous Mycobacterium strain JDM601.</title>
        <authorList>
            <person name="Zhang Z.Y."/>
            <person name="Sun Z.Q."/>
            <person name="Wang Z.L."/>
            <person name="Wen Z.L."/>
            <person name="Sun Q.W."/>
            <person name="Zhu Z.Q."/>
            <person name="Song Y.Z."/>
            <person name="Zhao J.W."/>
            <person name="Wang H.H."/>
            <person name="Zhang S.L."/>
            <person name="Guo X.K."/>
        </authorList>
    </citation>
    <scope>NUCLEOTIDE SEQUENCE [LARGE SCALE GENOMIC DNA]</scope>
    <source>
        <strain evidence="2 3">JDM601</strain>
    </source>
</reference>